<feature type="transmembrane region" description="Helical" evidence="8">
    <location>
        <begin position="108"/>
        <end position="125"/>
    </location>
</feature>
<organism evidence="10 11">
    <name type="scientific">Lachnellula suecica</name>
    <dbReference type="NCBI Taxonomy" id="602035"/>
    <lineage>
        <taxon>Eukaryota</taxon>
        <taxon>Fungi</taxon>
        <taxon>Dikarya</taxon>
        <taxon>Ascomycota</taxon>
        <taxon>Pezizomycotina</taxon>
        <taxon>Leotiomycetes</taxon>
        <taxon>Helotiales</taxon>
        <taxon>Lachnaceae</taxon>
        <taxon>Lachnellula</taxon>
    </lineage>
</organism>
<evidence type="ECO:0000259" key="9">
    <source>
        <dbReference type="PROSITE" id="PS50850"/>
    </source>
</evidence>
<dbReference type="NCBIfam" id="TIGR00879">
    <property type="entry name" value="SP"/>
    <property type="match status" value="1"/>
</dbReference>
<feature type="domain" description="Major facilitator superfamily (MFS) profile" evidence="9">
    <location>
        <begin position="10"/>
        <end position="469"/>
    </location>
</feature>
<feature type="transmembrane region" description="Helical" evidence="8">
    <location>
        <begin position="300"/>
        <end position="321"/>
    </location>
</feature>
<dbReference type="FunFam" id="1.20.1250.20:FF:000026">
    <property type="entry name" value="MFS quinate transporter QutD"/>
    <property type="match status" value="1"/>
</dbReference>
<feature type="transmembrane region" description="Helical" evidence="8">
    <location>
        <begin position="333"/>
        <end position="353"/>
    </location>
</feature>
<dbReference type="SUPFAM" id="SSF103473">
    <property type="entry name" value="MFS general substrate transporter"/>
    <property type="match status" value="1"/>
</dbReference>
<sequence>MYQSSNVYFICAFAAIGGGLFGFDISSMSGVLGTQAYKRYFGNPVSYRQGGITCAMPFGSLVGALSSSFIADRYSRRASIQIASIFWVVGSIIQCASVNIGMLVVGRVIAGVCVGIASSICPVYQAEIAPKEIRGRVVSLQQWAITWGILIQYFIQYGSSWVGGGPNNPDQPTSAFRIPWGIQIIPAVLLFFGMYFLPKSPRWLASKDRWEEAIQVMASLHGGGDVNHPKVLAEYKEIEEALRFDREEAISSYKQLAEPRMLKRVLLGMSIQMWSQLCGMNVMMYYVVYIMEGANIASPLLTASIQYILNVLLTLPAILYLDRFGRRPAMLTGSLLMMTLLFIVGALQASYGVPNTGPIKNSTNSDISWVINNNKPVSKAIVAMTYLFVCSFATTWGPTSWTYPSEIFPTKIRAKAVSLATASNWFWNSVLAFAVPPLLWNINWKMYMIFATFNGAAFIHMFLTAPETKGKTLEEMDEVFDSGLPAWKALPKGSRFDELQKDIEAGNLKIHHRIGGVEKEREKETVVESAHVENKEAATAAAV</sequence>
<dbReference type="GO" id="GO:0005351">
    <property type="term" value="F:carbohydrate:proton symporter activity"/>
    <property type="evidence" value="ECO:0007669"/>
    <property type="project" value="TreeGrafter"/>
</dbReference>
<gene>
    <name evidence="10" type="primary">mfs1_8</name>
    <name evidence="10" type="ORF">LSUE1_G005246</name>
</gene>
<dbReference type="PRINTS" id="PR00171">
    <property type="entry name" value="SUGRTRNSPORT"/>
</dbReference>
<dbReference type="PANTHER" id="PTHR48022">
    <property type="entry name" value="PLASTIDIC GLUCOSE TRANSPORTER 4"/>
    <property type="match status" value="1"/>
</dbReference>
<dbReference type="InterPro" id="IPR050360">
    <property type="entry name" value="MFS_Sugar_Transporters"/>
</dbReference>
<evidence type="ECO:0000256" key="1">
    <source>
        <dbReference type="ARBA" id="ARBA00004141"/>
    </source>
</evidence>
<name>A0A8T9BYM9_9HELO</name>
<dbReference type="PROSITE" id="PS50850">
    <property type="entry name" value="MFS"/>
    <property type="match status" value="1"/>
</dbReference>
<comment type="similarity">
    <text evidence="2 7">Belongs to the major facilitator superfamily. Sugar transporter (TC 2.A.1.1) family.</text>
</comment>
<keyword evidence="10" id="KW-0762">Sugar transport</keyword>
<dbReference type="Gene3D" id="1.20.1250.20">
    <property type="entry name" value="MFS general substrate transporter like domains"/>
    <property type="match status" value="1"/>
</dbReference>
<dbReference type="InterPro" id="IPR036259">
    <property type="entry name" value="MFS_trans_sf"/>
</dbReference>
<dbReference type="CDD" id="cd17356">
    <property type="entry name" value="MFS_HXT"/>
    <property type="match status" value="1"/>
</dbReference>
<feature type="transmembrane region" description="Helical" evidence="8">
    <location>
        <begin position="417"/>
        <end position="440"/>
    </location>
</feature>
<dbReference type="InterPro" id="IPR020846">
    <property type="entry name" value="MFS_dom"/>
</dbReference>
<feature type="transmembrane region" description="Helical" evidence="8">
    <location>
        <begin position="265"/>
        <end position="288"/>
    </location>
</feature>
<evidence type="ECO:0000313" key="11">
    <source>
        <dbReference type="Proteomes" id="UP000469558"/>
    </source>
</evidence>
<evidence type="ECO:0000256" key="6">
    <source>
        <dbReference type="ARBA" id="ARBA00023136"/>
    </source>
</evidence>
<dbReference type="Proteomes" id="UP000469558">
    <property type="component" value="Unassembled WGS sequence"/>
</dbReference>
<dbReference type="OrthoDB" id="4142200at2759"/>
<dbReference type="Pfam" id="PF00083">
    <property type="entry name" value="Sugar_tr"/>
    <property type="match status" value="1"/>
</dbReference>
<dbReference type="PANTHER" id="PTHR48022:SF35">
    <property type="entry name" value="MAJOR FACILITATOR SUPERFAMILY (MFS) PROFILE DOMAIN-CONTAINING PROTEIN"/>
    <property type="match status" value="1"/>
</dbReference>
<keyword evidence="4 8" id="KW-0812">Transmembrane</keyword>
<dbReference type="AlphaFoldDB" id="A0A8T9BYM9"/>
<dbReference type="InterPro" id="IPR005828">
    <property type="entry name" value="MFS_sugar_transport-like"/>
</dbReference>
<dbReference type="InterPro" id="IPR003663">
    <property type="entry name" value="Sugar/inositol_transpt"/>
</dbReference>
<feature type="transmembrane region" description="Helical" evidence="8">
    <location>
        <begin position="137"/>
        <end position="155"/>
    </location>
</feature>
<evidence type="ECO:0000256" key="7">
    <source>
        <dbReference type="RuleBase" id="RU003346"/>
    </source>
</evidence>
<dbReference type="InterPro" id="IPR005829">
    <property type="entry name" value="Sugar_transporter_CS"/>
</dbReference>
<reference evidence="10 11" key="1">
    <citation type="submission" date="2018-05" db="EMBL/GenBank/DDBJ databases">
        <title>Genome sequencing and assembly of the regulated plant pathogen Lachnellula willkommii and related sister species for the development of diagnostic species identification markers.</title>
        <authorList>
            <person name="Giroux E."/>
            <person name="Bilodeau G."/>
        </authorList>
    </citation>
    <scope>NUCLEOTIDE SEQUENCE [LARGE SCALE GENOMIC DNA]</scope>
    <source>
        <strain evidence="10 11">CBS 268.59</strain>
    </source>
</reference>
<dbReference type="PROSITE" id="PS00216">
    <property type="entry name" value="SUGAR_TRANSPORT_1"/>
    <property type="match status" value="1"/>
</dbReference>
<evidence type="ECO:0000256" key="8">
    <source>
        <dbReference type="SAM" id="Phobius"/>
    </source>
</evidence>
<feature type="transmembrane region" description="Helical" evidence="8">
    <location>
        <begin position="446"/>
        <end position="463"/>
    </location>
</feature>
<accession>A0A8T9BYM9</accession>
<keyword evidence="3 7" id="KW-0813">Transport</keyword>
<feature type="transmembrane region" description="Helical" evidence="8">
    <location>
        <begin position="50"/>
        <end position="70"/>
    </location>
</feature>
<evidence type="ECO:0000256" key="2">
    <source>
        <dbReference type="ARBA" id="ARBA00010992"/>
    </source>
</evidence>
<dbReference type="PROSITE" id="PS00217">
    <property type="entry name" value="SUGAR_TRANSPORT_2"/>
    <property type="match status" value="1"/>
</dbReference>
<keyword evidence="6 8" id="KW-0472">Membrane</keyword>
<evidence type="ECO:0000313" key="10">
    <source>
        <dbReference type="EMBL" id="TVY69000.1"/>
    </source>
</evidence>
<keyword evidence="11" id="KW-1185">Reference proteome</keyword>
<evidence type="ECO:0000256" key="4">
    <source>
        <dbReference type="ARBA" id="ARBA00022692"/>
    </source>
</evidence>
<proteinExistence type="inferred from homology"/>
<feature type="transmembrane region" description="Helical" evidence="8">
    <location>
        <begin position="7"/>
        <end position="30"/>
    </location>
</feature>
<protein>
    <submittedName>
        <fullName evidence="10">MFS glucose transporter mfs1</fullName>
    </submittedName>
</protein>
<dbReference type="GO" id="GO:0016020">
    <property type="term" value="C:membrane"/>
    <property type="evidence" value="ECO:0007669"/>
    <property type="project" value="UniProtKB-SubCell"/>
</dbReference>
<comment type="subcellular location">
    <subcellularLocation>
        <location evidence="1">Membrane</location>
        <topology evidence="1">Multi-pass membrane protein</topology>
    </subcellularLocation>
</comment>
<evidence type="ECO:0000256" key="5">
    <source>
        <dbReference type="ARBA" id="ARBA00022989"/>
    </source>
</evidence>
<comment type="caution">
    <text evidence="10">The sequence shown here is derived from an EMBL/GenBank/DDBJ whole genome shotgun (WGS) entry which is preliminary data.</text>
</comment>
<keyword evidence="5 8" id="KW-1133">Transmembrane helix</keyword>
<feature type="transmembrane region" description="Helical" evidence="8">
    <location>
        <begin position="82"/>
        <end position="102"/>
    </location>
</feature>
<feature type="transmembrane region" description="Helical" evidence="8">
    <location>
        <begin position="175"/>
        <end position="197"/>
    </location>
</feature>
<evidence type="ECO:0000256" key="3">
    <source>
        <dbReference type="ARBA" id="ARBA00022448"/>
    </source>
</evidence>
<dbReference type="EMBL" id="QGMK01001343">
    <property type="protein sequence ID" value="TVY69000.1"/>
    <property type="molecule type" value="Genomic_DNA"/>
</dbReference>
<feature type="transmembrane region" description="Helical" evidence="8">
    <location>
        <begin position="377"/>
        <end position="396"/>
    </location>
</feature>